<feature type="signal peptide" evidence="1">
    <location>
        <begin position="1"/>
        <end position="18"/>
    </location>
</feature>
<dbReference type="RefSeq" id="WP_196293376.1">
    <property type="nucleotide sequence ID" value="NZ_JADQDM010000005.1"/>
</dbReference>
<dbReference type="InterPro" id="IPR058148">
    <property type="entry name" value="M949_RS01915-like_dom"/>
</dbReference>
<comment type="caution">
    <text evidence="2">The sequence shown here is derived from an EMBL/GenBank/DDBJ whole genome shotgun (WGS) entry which is preliminary data.</text>
</comment>
<dbReference type="Proteomes" id="UP000618931">
    <property type="component" value="Unassembled WGS sequence"/>
</dbReference>
<organism evidence="2 3">
    <name type="scientific">Hymenobacter ruricola</name>
    <dbReference type="NCBI Taxonomy" id="2791023"/>
    <lineage>
        <taxon>Bacteria</taxon>
        <taxon>Pseudomonadati</taxon>
        <taxon>Bacteroidota</taxon>
        <taxon>Cytophagia</taxon>
        <taxon>Cytophagales</taxon>
        <taxon>Hymenobacteraceae</taxon>
        <taxon>Hymenobacter</taxon>
    </lineage>
</organism>
<evidence type="ECO:0000256" key="1">
    <source>
        <dbReference type="SAM" id="SignalP"/>
    </source>
</evidence>
<evidence type="ECO:0000313" key="3">
    <source>
        <dbReference type="Proteomes" id="UP000618931"/>
    </source>
</evidence>
<dbReference type="NCBIfam" id="NF046077">
    <property type="entry name" value="LPS_M949_RS01915"/>
    <property type="match status" value="1"/>
</dbReference>
<keyword evidence="3" id="KW-1185">Reference proteome</keyword>
<evidence type="ECO:0000313" key="2">
    <source>
        <dbReference type="EMBL" id="MBF9221930.1"/>
    </source>
</evidence>
<dbReference type="EMBL" id="JADQDM010000005">
    <property type="protein sequence ID" value="MBF9221930.1"/>
    <property type="molecule type" value="Genomic_DNA"/>
</dbReference>
<name>A0ABS0I4V3_9BACT</name>
<sequence>MKQLPLLALLLATQTGHAQPRVTKLTATGIPKSIAYAGHVVDAARWTDTQGDHLVIATETGATASKSPEAEGARDAALYASHYLLQGAAWQPTWKVTDFVKECPLDIEANFVPHSFAVTDLDRNGQAEVWLMYQTACQGGVDPNSLKIIMYEAGRKYAVRGTTHIKVSATTYDGGQFTFDEAFGKGPAAFRSYAAQLWTKYRGNAGK</sequence>
<keyword evidence="1" id="KW-0732">Signal</keyword>
<feature type="chain" id="PRO_5046580101" evidence="1">
    <location>
        <begin position="19"/>
        <end position="207"/>
    </location>
</feature>
<gene>
    <name evidence="2" type="ORF">I2H31_12535</name>
</gene>
<proteinExistence type="predicted"/>
<accession>A0ABS0I4V3</accession>
<protein>
    <submittedName>
        <fullName evidence="2">Uncharacterized protein</fullName>
    </submittedName>
</protein>
<reference evidence="2 3" key="1">
    <citation type="submission" date="2020-11" db="EMBL/GenBank/DDBJ databases">
        <authorList>
            <person name="Kim M.K."/>
        </authorList>
    </citation>
    <scope>NUCLEOTIDE SEQUENCE [LARGE SCALE GENOMIC DNA]</scope>
    <source>
        <strain evidence="2 3">BT662</strain>
    </source>
</reference>